<dbReference type="AlphaFoldDB" id="A0AAV7JXM1"/>
<evidence type="ECO:0008006" key="3">
    <source>
        <dbReference type="Google" id="ProtNLM"/>
    </source>
</evidence>
<protein>
    <recommendedName>
        <fullName evidence="3">BZIP domain-containing protein</fullName>
    </recommendedName>
</protein>
<name>A0AAV7JXM1_9METZ</name>
<proteinExistence type="predicted"/>
<gene>
    <name evidence="1" type="ORF">LOD99_3460</name>
</gene>
<accession>A0AAV7JXM1</accession>
<reference evidence="1 2" key="1">
    <citation type="journal article" date="2023" name="BMC Biol.">
        <title>The compact genome of the sponge Oopsacas minuta (Hexactinellida) is lacking key metazoan core genes.</title>
        <authorList>
            <person name="Santini S."/>
            <person name="Schenkelaars Q."/>
            <person name="Jourda C."/>
            <person name="Duchesne M."/>
            <person name="Belahbib H."/>
            <person name="Rocher C."/>
            <person name="Selva M."/>
            <person name="Riesgo A."/>
            <person name="Vervoort M."/>
            <person name="Leys S.P."/>
            <person name="Kodjabachian L."/>
            <person name="Le Bivic A."/>
            <person name="Borchiellini C."/>
            <person name="Claverie J.M."/>
            <person name="Renard E."/>
        </authorList>
    </citation>
    <scope>NUCLEOTIDE SEQUENCE [LARGE SCALE GENOMIC DNA]</scope>
    <source>
        <strain evidence="1">SPO-2</strain>
    </source>
</reference>
<organism evidence="1 2">
    <name type="scientific">Oopsacas minuta</name>
    <dbReference type="NCBI Taxonomy" id="111878"/>
    <lineage>
        <taxon>Eukaryota</taxon>
        <taxon>Metazoa</taxon>
        <taxon>Porifera</taxon>
        <taxon>Hexactinellida</taxon>
        <taxon>Hexasterophora</taxon>
        <taxon>Lyssacinosida</taxon>
        <taxon>Leucopsacidae</taxon>
        <taxon>Oopsacas</taxon>
    </lineage>
</organism>
<comment type="caution">
    <text evidence="1">The sequence shown here is derived from an EMBL/GenBank/DDBJ whole genome shotgun (WGS) entry which is preliminary data.</text>
</comment>
<dbReference type="Proteomes" id="UP001165289">
    <property type="component" value="Unassembled WGS sequence"/>
</dbReference>
<evidence type="ECO:0000313" key="1">
    <source>
        <dbReference type="EMBL" id="KAI6653565.1"/>
    </source>
</evidence>
<dbReference type="EMBL" id="JAKMXF010000266">
    <property type="protein sequence ID" value="KAI6653565.1"/>
    <property type="molecule type" value="Genomic_DNA"/>
</dbReference>
<sequence>MAAKVALPILNIELKSESDIFSVLNQNDERIVTEATSEKCHFARDILIEDFSDHLGEPFLKLVSVRKLVNMKATHLGRVIDKKCFSMREKEFIREARRKFINRLSAKKSRILMNNELDGLEIEVNNLLEFRQSLIAEKHQLLSEIHLYAESFLNQ</sequence>
<keyword evidence="2" id="KW-1185">Reference proteome</keyword>
<evidence type="ECO:0000313" key="2">
    <source>
        <dbReference type="Proteomes" id="UP001165289"/>
    </source>
</evidence>